<keyword evidence="1" id="KW-0449">Lipoprotein</keyword>
<proteinExistence type="predicted"/>
<evidence type="ECO:0000313" key="2">
    <source>
        <dbReference type="Proteomes" id="UP000309747"/>
    </source>
</evidence>
<dbReference type="InterPro" id="IPR021308">
    <property type="entry name" value="GfcB"/>
</dbReference>
<protein>
    <submittedName>
        <fullName evidence="1">YjbF family lipoprotein</fullName>
    </submittedName>
</protein>
<accession>A0A4U0R9L2</accession>
<organism evidence="1 2">
    <name type="scientific">Paracoccus gahaiensis</name>
    <dbReference type="NCBI Taxonomy" id="1706839"/>
    <lineage>
        <taxon>Bacteria</taxon>
        <taxon>Pseudomonadati</taxon>
        <taxon>Pseudomonadota</taxon>
        <taxon>Alphaproteobacteria</taxon>
        <taxon>Rhodobacterales</taxon>
        <taxon>Paracoccaceae</taxon>
        <taxon>Paracoccus</taxon>
    </lineage>
</organism>
<name>A0A4U0R9L2_9RHOB</name>
<reference evidence="1 2" key="1">
    <citation type="submission" date="2019-04" db="EMBL/GenBank/DDBJ databases">
        <authorList>
            <person name="Li J."/>
        </authorList>
    </citation>
    <scope>NUCLEOTIDE SEQUENCE [LARGE SCALE GENOMIC DNA]</scope>
    <source>
        <strain evidence="1 2">KCTC 42687</strain>
    </source>
</reference>
<comment type="caution">
    <text evidence="1">The sequence shown here is derived from an EMBL/GenBank/DDBJ whole genome shotgun (WGS) entry which is preliminary data.</text>
</comment>
<keyword evidence="2" id="KW-1185">Reference proteome</keyword>
<gene>
    <name evidence="1" type="ORF">FA743_12865</name>
</gene>
<dbReference type="Pfam" id="PF11102">
    <property type="entry name" value="YjbF"/>
    <property type="match status" value="1"/>
</dbReference>
<dbReference type="EMBL" id="SUNI01000012">
    <property type="protein sequence ID" value="TJZ91130.1"/>
    <property type="molecule type" value="Genomic_DNA"/>
</dbReference>
<dbReference type="Proteomes" id="UP000309747">
    <property type="component" value="Unassembled WGS sequence"/>
</dbReference>
<sequence>MAACALLMGLSACSNTPAGQEGSGIGTALRQAAAEAVAARRGSSEAPVAPRTPQQRAEEALRLNPGPLIMVGLENLGTTQIMALTGQNGAMRTYMTPNEQALILRGGMLVGTRGLGNDMSVTEPQTETLIRNGQSGSGQRILRYYTGDGLETPLRFDCTTGPGPNPGIMVENCAGHGVTFQNNYQVQGGQITVSRQWGGPALGYLTIQTLRP</sequence>
<evidence type="ECO:0000313" key="1">
    <source>
        <dbReference type="EMBL" id="TJZ91130.1"/>
    </source>
</evidence>
<dbReference type="InterPro" id="IPR023373">
    <property type="entry name" value="YmcC_sf"/>
</dbReference>
<dbReference type="Gene3D" id="2.40.360.10">
    <property type="entry name" value="YmcC-like"/>
    <property type="match status" value="1"/>
</dbReference>
<dbReference type="AlphaFoldDB" id="A0A4U0R9L2"/>
<dbReference type="OrthoDB" id="6237231at2"/>
<dbReference type="SUPFAM" id="SSF159270">
    <property type="entry name" value="YmcC-like"/>
    <property type="match status" value="1"/>
</dbReference>